<reference evidence="1" key="2">
    <citation type="journal article" date="2015" name="Data Brief">
        <title>Shoot transcriptome of the giant reed, Arundo donax.</title>
        <authorList>
            <person name="Barrero R.A."/>
            <person name="Guerrero F.D."/>
            <person name="Moolhuijzen P."/>
            <person name="Goolsby J.A."/>
            <person name="Tidwell J."/>
            <person name="Bellgard S.E."/>
            <person name="Bellgard M.I."/>
        </authorList>
    </citation>
    <scope>NUCLEOTIDE SEQUENCE</scope>
    <source>
        <tissue evidence="1">Shoot tissue taken approximately 20 cm above the soil surface</tissue>
    </source>
</reference>
<dbReference type="EMBL" id="GBRH01215787">
    <property type="protein sequence ID" value="JAD82108.1"/>
    <property type="molecule type" value="Transcribed_RNA"/>
</dbReference>
<proteinExistence type="predicted"/>
<reference evidence="1" key="1">
    <citation type="submission" date="2014-09" db="EMBL/GenBank/DDBJ databases">
        <authorList>
            <person name="Magalhaes I.L.F."/>
            <person name="Oliveira U."/>
            <person name="Santos F.R."/>
            <person name="Vidigal T.H.D.A."/>
            <person name="Brescovit A.D."/>
            <person name="Santos A.J."/>
        </authorList>
    </citation>
    <scope>NUCLEOTIDE SEQUENCE</scope>
    <source>
        <tissue evidence="1">Shoot tissue taken approximately 20 cm above the soil surface</tissue>
    </source>
</reference>
<sequence>MFLSFYTRRENHPKDCFTGFKFTSFSFSTTILFSESETANKPNDFT</sequence>
<dbReference type="AlphaFoldDB" id="A0A0A9D617"/>
<name>A0A0A9D617_ARUDO</name>
<evidence type="ECO:0000313" key="1">
    <source>
        <dbReference type="EMBL" id="JAD82108.1"/>
    </source>
</evidence>
<protein>
    <submittedName>
        <fullName evidence="1">Uncharacterized protein</fullName>
    </submittedName>
</protein>
<organism evidence="1">
    <name type="scientific">Arundo donax</name>
    <name type="common">Giant reed</name>
    <name type="synonym">Donax arundinaceus</name>
    <dbReference type="NCBI Taxonomy" id="35708"/>
    <lineage>
        <taxon>Eukaryota</taxon>
        <taxon>Viridiplantae</taxon>
        <taxon>Streptophyta</taxon>
        <taxon>Embryophyta</taxon>
        <taxon>Tracheophyta</taxon>
        <taxon>Spermatophyta</taxon>
        <taxon>Magnoliopsida</taxon>
        <taxon>Liliopsida</taxon>
        <taxon>Poales</taxon>
        <taxon>Poaceae</taxon>
        <taxon>PACMAD clade</taxon>
        <taxon>Arundinoideae</taxon>
        <taxon>Arundineae</taxon>
        <taxon>Arundo</taxon>
    </lineage>
</organism>
<accession>A0A0A9D617</accession>